<evidence type="ECO:0000313" key="6">
    <source>
        <dbReference type="Proteomes" id="UP000007879"/>
    </source>
</evidence>
<dbReference type="Proteomes" id="UP000007879">
    <property type="component" value="Unassembled WGS sequence"/>
</dbReference>
<dbReference type="PANTHER" id="PTHR24104:SF25">
    <property type="entry name" value="PROTEIN LIN-41"/>
    <property type="match status" value="1"/>
</dbReference>
<dbReference type="CDD" id="cd05819">
    <property type="entry name" value="NHL"/>
    <property type="match status" value="1"/>
</dbReference>
<evidence type="ECO:0000256" key="2">
    <source>
        <dbReference type="PROSITE-ProRule" id="PRU00024"/>
    </source>
</evidence>
<reference evidence="5" key="2">
    <citation type="submission" date="2024-06" db="UniProtKB">
        <authorList>
            <consortium name="EnsemblMetazoa"/>
        </authorList>
    </citation>
    <scope>IDENTIFICATION</scope>
</reference>
<dbReference type="PROSITE" id="PS50119">
    <property type="entry name" value="ZF_BBOX"/>
    <property type="match status" value="2"/>
</dbReference>
<accession>A0AAN0JX86</accession>
<evidence type="ECO:0000256" key="3">
    <source>
        <dbReference type="PROSITE-ProRule" id="PRU00504"/>
    </source>
</evidence>
<dbReference type="Pfam" id="PF01436">
    <property type="entry name" value="NHL"/>
    <property type="match status" value="4"/>
</dbReference>
<evidence type="ECO:0000313" key="5">
    <source>
        <dbReference type="EnsemblMetazoa" id="XP_019861718.1"/>
    </source>
</evidence>
<keyword evidence="2" id="KW-0862">Zinc</keyword>
<dbReference type="AlphaFoldDB" id="A0AAN0JX86"/>
<feature type="repeat" description="NHL" evidence="3">
    <location>
        <begin position="383"/>
        <end position="422"/>
    </location>
</feature>
<dbReference type="GeneID" id="105315423"/>
<dbReference type="SUPFAM" id="SSF101898">
    <property type="entry name" value="NHL repeat"/>
    <property type="match status" value="1"/>
</dbReference>
<dbReference type="Gene3D" id="3.30.160.60">
    <property type="entry name" value="Classic Zinc Finger"/>
    <property type="match status" value="1"/>
</dbReference>
<reference evidence="6" key="1">
    <citation type="journal article" date="2010" name="Nature">
        <title>The Amphimedon queenslandica genome and the evolution of animal complexity.</title>
        <authorList>
            <person name="Srivastava M."/>
            <person name="Simakov O."/>
            <person name="Chapman J."/>
            <person name="Fahey B."/>
            <person name="Gauthier M.E."/>
            <person name="Mitros T."/>
            <person name="Richards G.S."/>
            <person name="Conaco C."/>
            <person name="Dacre M."/>
            <person name="Hellsten U."/>
            <person name="Larroux C."/>
            <person name="Putnam N.H."/>
            <person name="Stanke M."/>
            <person name="Adamska M."/>
            <person name="Darling A."/>
            <person name="Degnan S.M."/>
            <person name="Oakley T.H."/>
            <person name="Plachetzki D.C."/>
            <person name="Zhai Y."/>
            <person name="Adamski M."/>
            <person name="Calcino A."/>
            <person name="Cummins S.F."/>
            <person name="Goodstein D.M."/>
            <person name="Harris C."/>
            <person name="Jackson D.J."/>
            <person name="Leys S.P."/>
            <person name="Shu S."/>
            <person name="Woodcroft B.J."/>
            <person name="Vervoort M."/>
            <person name="Kosik K.S."/>
            <person name="Manning G."/>
            <person name="Degnan B.M."/>
            <person name="Rokhsar D.S."/>
        </authorList>
    </citation>
    <scope>NUCLEOTIDE SEQUENCE [LARGE SCALE GENOMIC DNA]</scope>
</reference>
<dbReference type="SMART" id="SM00336">
    <property type="entry name" value="BBOX"/>
    <property type="match status" value="2"/>
</dbReference>
<feature type="repeat" description="NHL" evidence="3">
    <location>
        <begin position="172"/>
        <end position="215"/>
    </location>
</feature>
<keyword evidence="6" id="KW-1185">Reference proteome</keyword>
<feature type="repeat" description="NHL" evidence="3">
    <location>
        <begin position="426"/>
        <end position="470"/>
    </location>
</feature>
<feature type="domain" description="B box-type" evidence="4">
    <location>
        <begin position="72"/>
        <end position="114"/>
    </location>
</feature>
<dbReference type="SUPFAM" id="SSF57845">
    <property type="entry name" value="B-box zinc-binding domain"/>
    <property type="match status" value="1"/>
</dbReference>
<protein>
    <recommendedName>
        <fullName evidence="4">B box-type domain-containing protein</fullName>
    </recommendedName>
</protein>
<dbReference type="CDD" id="cd19757">
    <property type="entry name" value="Bbox1"/>
    <property type="match status" value="1"/>
</dbReference>
<keyword evidence="2" id="KW-0479">Metal-binding</keyword>
<evidence type="ECO:0000256" key="1">
    <source>
        <dbReference type="ARBA" id="ARBA00022737"/>
    </source>
</evidence>
<dbReference type="KEGG" id="aqu:105315423"/>
<sequence length="552" mass="60360">MKKVADPQQVACDNCTTANATGYCKDCSKFMCADCISTHKKWADFSNHQLTNLDEVAASVSSTSQLLAQAKQETLICSIPSHDEPLKYFCDTCDESICRDCIMLTHKDHKYNLIAESYIKHKEVLEESLNPVKGKIKTLKKVVFALSKREGEIREKGEGVLEQIHEMVEEMVNVLRHDGSANGQLQCPYDIAIDSQGLVYVPDFNNHRVQKFSPDGKFVGQFGTKGFGPGHLKYPAVYTSDGVFVNSYGSRGSKFGQFCRPIELSFDKDGFLCSLVPAGRGKPIHTTITTSTDPGVYRIQCNLSTSGYHTVKVQVYDVLLEDASLVVPINPYLKNIAPLHVVDELKGPWGVAVSNNCVLVTENLGQCITILDREGKKVKSLGGVKGSGNVNFSFPRGLAITPDKFILVSDSDNHRVQKISMDGYLIASVGEKGNGPLQFNTPFGIAVSPRTGQVFIADKINHRIQVLNPDLTFSHSFGSEGSANGQFSYPVGIAIDDQEFIYVTDFKNHRIQKLSSNGQFLDKFGIKGSGPGQLNGPHGIAIDTGATGLVYV</sequence>
<proteinExistence type="predicted"/>
<dbReference type="Pfam" id="PF00643">
    <property type="entry name" value="zf-B_box"/>
    <property type="match status" value="2"/>
</dbReference>
<feature type="repeat" description="NHL" evidence="3">
    <location>
        <begin position="474"/>
        <end position="517"/>
    </location>
</feature>
<dbReference type="InterPro" id="IPR011042">
    <property type="entry name" value="6-blade_b-propeller_TolB-like"/>
</dbReference>
<dbReference type="PANTHER" id="PTHR24104">
    <property type="entry name" value="E3 UBIQUITIN-PROTEIN LIGASE NHLRC1-RELATED"/>
    <property type="match status" value="1"/>
</dbReference>
<name>A0AAN0JX86_AMPQE</name>
<dbReference type="EnsemblMetazoa" id="XM_020006159.1">
    <property type="protein sequence ID" value="XP_019861718.1"/>
    <property type="gene ID" value="LOC105315423"/>
</dbReference>
<dbReference type="Gene3D" id="2.120.10.30">
    <property type="entry name" value="TolB, C-terminal domain"/>
    <property type="match status" value="3"/>
</dbReference>
<dbReference type="RefSeq" id="XP_019861718.1">
    <property type="nucleotide sequence ID" value="XM_020006159.1"/>
</dbReference>
<feature type="repeat" description="NHL" evidence="3">
    <location>
        <begin position="521"/>
        <end position="552"/>
    </location>
</feature>
<dbReference type="PROSITE" id="PS51125">
    <property type="entry name" value="NHL"/>
    <property type="match status" value="5"/>
</dbReference>
<dbReference type="InterPro" id="IPR050952">
    <property type="entry name" value="TRIM-NHL_E3_ligases"/>
</dbReference>
<dbReference type="Gene3D" id="4.10.830.40">
    <property type="match status" value="1"/>
</dbReference>
<feature type="domain" description="B box-type" evidence="4">
    <location>
        <begin position="7"/>
        <end position="53"/>
    </location>
</feature>
<dbReference type="InterPro" id="IPR001258">
    <property type="entry name" value="NHL_repeat"/>
</dbReference>
<evidence type="ECO:0000259" key="4">
    <source>
        <dbReference type="PROSITE" id="PS50119"/>
    </source>
</evidence>
<keyword evidence="1" id="KW-0677">Repeat</keyword>
<dbReference type="InterPro" id="IPR000315">
    <property type="entry name" value="Znf_B-box"/>
</dbReference>
<organism evidence="5 6">
    <name type="scientific">Amphimedon queenslandica</name>
    <name type="common">Sponge</name>
    <dbReference type="NCBI Taxonomy" id="400682"/>
    <lineage>
        <taxon>Eukaryota</taxon>
        <taxon>Metazoa</taxon>
        <taxon>Porifera</taxon>
        <taxon>Demospongiae</taxon>
        <taxon>Heteroscleromorpha</taxon>
        <taxon>Haplosclerida</taxon>
        <taxon>Niphatidae</taxon>
        <taxon>Amphimedon</taxon>
    </lineage>
</organism>
<dbReference type="GO" id="GO:0008270">
    <property type="term" value="F:zinc ion binding"/>
    <property type="evidence" value="ECO:0007669"/>
    <property type="project" value="UniProtKB-KW"/>
</dbReference>
<keyword evidence="2" id="KW-0863">Zinc-finger</keyword>